<name>A0A6D2JYY1_9BRAS</name>
<dbReference type="AlphaFoldDB" id="A0A6D2JYY1"/>
<proteinExistence type="predicted"/>
<organism evidence="1 2">
    <name type="scientific">Microthlaspi erraticum</name>
    <dbReference type="NCBI Taxonomy" id="1685480"/>
    <lineage>
        <taxon>Eukaryota</taxon>
        <taxon>Viridiplantae</taxon>
        <taxon>Streptophyta</taxon>
        <taxon>Embryophyta</taxon>
        <taxon>Tracheophyta</taxon>
        <taxon>Spermatophyta</taxon>
        <taxon>Magnoliopsida</taxon>
        <taxon>eudicotyledons</taxon>
        <taxon>Gunneridae</taxon>
        <taxon>Pentapetalae</taxon>
        <taxon>rosids</taxon>
        <taxon>malvids</taxon>
        <taxon>Brassicales</taxon>
        <taxon>Brassicaceae</taxon>
        <taxon>Coluteocarpeae</taxon>
        <taxon>Microthlaspi</taxon>
    </lineage>
</organism>
<evidence type="ECO:0000313" key="2">
    <source>
        <dbReference type="Proteomes" id="UP000467841"/>
    </source>
</evidence>
<gene>
    <name evidence="1" type="ORF">MERR_LOCUS29583</name>
</gene>
<reference evidence="1" key="1">
    <citation type="submission" date="2020-01" db="EMBL/GenBank/DDBJ databases">
        <authorList>
            <person name="Mishra B."/>
        </authorList>
    </citation>
    <scope>NUCLEOTIDE SEQUENCE [LARGE SCALE GENOMIC DNA]</scope>
</reference>
<keyword evidence="2" id="KW-1185">Reference proteome</keyword>
<protein>
    <submittedName>
        <fullName evidence="1">Uncharacterized protein</fullName>
    </submittedName>
</protein>
<evidence type="ECO:0000313" key="1">
    <source>
        <dbReference type="EMBL" id="CAA7042348.1"/>
    </source>
</evidence>
<dbReference type="Proteomes" id="UP000467841">
    <property type="component" value="Unassembled WGS sequence"/>
</dbReference>
<sequence>MSLRLRCFPSDLSPPIQCVSHLLGLPPSFTVQSLAAVVCLVQGKGGSEARAQKRLKRTRIGVRGFTKRFVVS</sequence>
<dbReference type="EMBL" id="CACVBM020001267">
    <property type="protein sequence ID" value="CAA7042348.1"/>
    <property type="molecule type" value="Genomic_DNA"/>
</dbReference>
<comment type="caution">
    <text evidence="1">The sequence shown here is derived from an EMBL/GenBank/DDBJ whole genome shotgun (WGS) entry which is preliminary data.</text>
</comment>
<accession>A0A6D2JYY1</accession>